<dbReference type="Proteomes" id="UP001597391">
    <property type="component" value="Unassembled WGS sequence"/>
</dbReference>
<dbReference type="PANTHER" id="PTHR43101">
    <property type="entry name" value="BETA-FRUCTOSIDASE"/>
    <property type="match status" value="1"/>
</dbReference>
<name>A0ABW5XDX2_9MICO</name>
<dbReference type="Gene3D" id="2.115.10.20">
    <property type="entry name" value="Glycosyl hydrolase domain, family 43"/>
    <property type="match status" value="1"/>
</dbReference>
<evidence type="ECO:0000256" key="1">
    <source>
        <dbReference type="ARBA" id="ARBA00009902"/>
    </source>
</evidence>
<dbReference type="RefSeq" id="WP_377465674.1">
    <property type="nucleotide sequence ID" value="NZ_JBHUOP010000002.1"/>
</dbReference>
<keyword evidence="2 5" id="KW-0378">Hydrolase</keyword>
<organism evidence="5 6">
    <name type="scientific">Populibacterium corticicola</name>
    <dbReference type="NCBI Taxonomy" id="1812826"/>
    <lineage>
        <taxon>Bacteria</taxon>
        <taxon>Bacillati</taxon>
        <taxon>Actinomycetota</taxon>
        <taxon>Actinomycetes</taxon>
        <taxon>Micrococcales</taxon>
        <taxon>Jonesiaceae</taxon>
        <taxon>Populibacterium</taxon>
    </lineage>
</organism>
<accession>A0ABW5XDX2</accession>
<dbReference type="InterPro" id="IPR013148">
    <property type="entry name" value="Glyco_hydro_32_N"/>
</dbReference>
<comment type="caution">
    <text evidence="5">The sequence shown here is derived from an EMBL/GenBank/DDBJ whole genome shotgun (WGS) entry which is preliminary data.</text>
</comment>
<keyword evidence="3" id="KW-0326">Glycosidase</keyword>
<sequence>MLQLPDSWSWDFWIFKTENTYELFFLYASKALHQEERRHRRAQIGRATSTDLRNWTRLPDAVVRSDAPAPDDVATWTGSTIAAPDGSYHMYYTGCSDRPAPNTQRVLRATSQDMLHWDKDEEFVLEADPRWYEKAGEGEWFDEAWRDPWVFFNEDTGLWHMLVTARAQQGESHERGVIGMVTSPDLEDWTIQPPITAPGGGFGQLEVNQVELVDGRWVDIFCCLASEMAPRKRETASGGGTWLAFGESMTGPFDIDNAVQLTDSTGYAGRIVQDFEGQWQFLAFKSWVDGQFRGELSDPIPLSHILESGKPHTFTA</sequence>
<proteinExistence type="inferred from homology"/>
<evidence type="ECO:0000256" key="2">
    <source>
        <dbReference type="ARBA" id="ARBA00022801"/>
    </source>
</evidence>
<protein>
    <submittedName>
        <fullName evidence="5">Glycosyl hydrolase family 32</fullName>
    </submittedName>
</protein>
<dbReference type="GO" id="GO:0016787">
    <property type="term" value="F:hydrolase activity"/>
    <property type="evidence" value="ECO:0007669"/>
    <property type="project" value="UniProtKB-KW"/>
</dbReference>
<dbReference type="InterPro" id="IPR023296">
    <property type="entry name" value="Glyco_hydro_beta-prop_sf"/>
</dbReference>
<comment type="similarity">
    <text evidence="1">Belongs to the glycosyl hydrolase 32 family.</text>
</comment>
<gene>
    <name evidence="5" type="ORF">ACFSYH_05545</name>
</gene>
<evidence type="ECO:0000259" key="4">
    <source>
        <dbReference type="Pfam" id="PF00251"/>
    </source>
</evidence>
<dbReference type="CDD" id="cd18609">
    <property type="entry name" value="GH32-like"/>
    <property type="match status" value="1"/>
</dbReference>
<keyword evidence="6" id="KW-1185">Reference proteome</keyword>
<dbReference type="EMBL" id="JBHUOP010000002">
    <property type="protein sequence ID" value="MFD2840032.1"/>
    <property type="molecule type" value="Genomic_DNA"/>
</dbReference>
<dbReference type="Pfam" id="PF00251">
    <property type="entry name" value="Glyco_hydro_32N"/>
    <property type="match status" value="1"/>
</dbReference>
<reference evidence="6" key="1">
    <citation type="journal article" date="2019" name="Int. J. Syst. Evol. Microbiol.">
        <title>The Global Catalogue of Microorganisms (GCM) 10K type strain sequencing project: providing services to taxonomists for standard genome sequencing and annotation.</title>
        <authorList>
            <consortium name="The Broad Institute Genomics Platform"/>
            <consortium name="The Broad Institute Genome Sequencing Center for Infectious Disease"/>
            <person name="Wu L."/>
            <person name="Ma J."/>
        </authorList>
    </citation>
    <scope>NUCLEOTIDE SEQUENCE [LARGE SCALE GENOMIC DNA]</scope>
    <source>
        <strain evidence="6">KCTC 33576</strain>
    </source>
</reference>
<evidence type="ECO:0000313" key="5">
    <source>
        <dbReference type="EMBL" id="MFD2840032.1"/>
    </source>
</evidence>
<evidence type="ECO:0000313" key="6">
    <source>
        <dbReference type="Proteomes" id="UP001597391"/>
    </source>
</evidence>
<feature type="domain" description="Glycosyl hydrolase family 32 N-terminal" evidence="4">
    <location>
        <begin position="16"/>
        <end position="216"/>
    </location>
</feature>
<dbReference type="PANTHER" id="PTHR43101:SF1">
    <property type="entry name" value="BETA-FRUCTOSIDASE"/>
    <property type="match status" value="1"/>
</dbReference>
<dbReference type="SUPFAM" id="SSF75005">
    <property type="entry name" value="Arabinanase/levansucrase/invertase"/>
    <property type="match status" value="1"/>
</dbReference>
<dbReference type="InterPro" id="IPR051214">
    <property type="entry name" value="GH32_Enzymes"/>
</dbReference>
<evidence type="ECO:0000256" key="3">
    <source>
        <dbReference type="ARBA" id="ARBA00023295"/>
    </source>
</evidence>